<dbReference type="AlphaFoldDB" id="A0AAV5MKU2"/>
<organism evidence="2 3">
    <name type="scientific">Rubroshorea leprosula</name>
    <dbReference type="NCBI Taxonomy" id="152421"/>
    <lineage>
        <taxon>Eukaryota</taxon>
        <taxon>Viridiplantae</taxon>
        <taxon>Streptophyta</taxon>
        <taxon>Embryophyta</taxon>
        <taxon>Tracheophyta</taxon>
        <taxon>Spermatophyta</taxon>
        <taxon>Magnoliopsida</taxon>
        <taxon>eudicotyledons</taxon>
        <taxon>Gunneridae</taxon>
        <taxon>Pentapetalae</taxon>
        <taxon>rosids</taxon>
        <taxon>malvids</taxon>
        <taxon>Malvales</taxon>
        <taxon>Dipterocarpaceae</taxon>
        <taxon>Rubroshorea</taxon>
    </lineage>
</organism>
<keyword evidence="3" id="KW-1185">Reference proteome</keyword>
<name>A0AAV5MKU2_9ROSI</name>
<proteinExistence type="predicted"/>
<accession>A0AAV5MKU2</accession>
<evidence type="ECO:0000256" key="1">
    <source>
        <dbReference type="SAM" id="MobiDB-lite"/>
    </source>
</evidence>
<evidence type="ECO:0000313" key="3">
    <source>
        <dbReference type="Proteomes" id="UP001054252"/>
    </source>
</evidence>
<feature type="region of interest" description="Disordered" evidence="1">
    <location>
        <begin position="1"/>
        <end position="46"/>
    </location>
</feature>
<comment type="caution">
    <text evidence="2">The sequence shown here is derived from an EMBL/GenBank/DDBJ whole genome shotgun (WGS) entry which is preliminary data.</text>
</comment>
<gene>
    <name evidence="2" type="ORF">SLEP1_g57306</name>
</gene>
<sequence length="46" mass="4865">MFAELVPRHPGINKKRETPASSVARAGPSNKSGKSGRKKSLVSTSN</sequence>
<evidence type="ECO:0000313" key="2">
    <source>
        <dbReference type="EMBL" id="GKV50603.1"/>
    </source>
</evidence>
<dbReference type="Proteomes" id="UP001054252">
    <property type="component" value="Unassembled WGS sequence"/>
</dbReference>
<dbReference type="EMBL" id="BPVZ01000381">
    <property type="protein sequence ID" value="GKV50603.1"/>
    <property type="molecule type" value="Genomic_DNA"/>
</dbReference>
<protein>
    <submittedName>
        <fullName evidence="2">Uncharacterized protein</fullName>
    </submittedName>
</protein>
<reference evidence="2 3" key="1">
    <citation type="journal article" date="2021" name="Commun. Biol.">
        <title>The genome of Shorea leprosula (Dipterocarpaceae) highlights the ecological relevance of drought in aseasonal tropical rainforests.</title>
        <authorList>
            <person name="Ng K.K.S."/>
            <person name="Kobayashi M.J."/>
            <person name="Fawcett J.A."/>
            <person name="Hatakeyama M."/>
            <person name="Paape T."/>
            <person name="Ng C.H."/>
            <person name="Ang C.C."/>
            <person name="Tnah L.H."/>
            <person name="Lee C.T."/>
            <person name="Nishiyama T."/>
            <person name="Sese J."/>
            <person name="O'Brien M.J."/>
            <person name="Copetti D."/>
            <person name="Mohd Noor M.I."/>
            <person name="Ong R.C."/>
            <person name="Putra M."/>
            <person name="Sireger I.Z."/>
            <person name="Indrioko S."/>
            <person name="Kosugi Y."/>
            <person name="Izuno A."/>
            <person name="Isagi Y."/>
            <person name="Lee S.L."/>
            <person name="Shimizu K.K."/>
        </authorList>
    </citation>
    <scope>NUCLEOTIDE SEQUENCE [LARGE SCALE GENOMIC DNA]</scope>
    <source>
        <strain evidence="2">214</strain>
    </source>
</reference>